<proteinExistence type="predicted"/>
<reference evidence="1 2" key="1">
    <citation type="submission" date="2015-11" db="EMBL/GenBank/DDBJ databases">
        <title>Draft genome sequences of new species of the genus Lactobacillus isolated from orchardgrass silage.</title>
        <authorList>
            <person name="Tohno M."/>
            <person name="Tanizawa Y."/>
            <person name="Arita M."/>
        </authorList>
    </citation>
    <scope>NUCLEOTIDE SEQUENCE [LARGE SCALE GENOMIC DNA]</scope>
    <source>
        <strain evidence="1 2">IWT126</strain>
    </source>
</reference>
<dbReference type="EMBL" id="BCMG01000006">
    <property type="protein sequence ID" value="GAX01408.1"/>
    <property type="molecule type" value="Genomic_DNA"/>
</dbReference>
<name>A0A1Z5IIF0_9LACO</name>
<organism evidence="1 2">
    <name type="scientific">Secundilactobacillus silagei JCM 19001</name>
    <dbReference type="NCBI Taxonomy" id="1302250"/>
    <lineage>
        <taxon>Bacteria</taxon>
        <taxon>Bacillati</taxon>
        <taxon>Bacillota</taxon>
        <taxon>Bacilli</taxon>
        <taxon>Lactobacillales</taxon>
        <taxon>Lactobacillaceae</taxon>
        <taxon>Secundilactobacillus</taxon>
    </lineage>
</organism>
<gene>
    <name evidence="1" type="ORF">IWT126_01436</name>
</gene>
<evidence type="ECO:0000313" key="2">
    <source>
        <dbReference type="Proteomes" id="UP000198402"/>
    </source>
</evidence>
<dbReference type="OrthoDB" id="2324248at2"/>
<protein>
    <submittedName>
        <fullName evidence="1">Uncharacterized protein</fullName>
    </submittedName>
</protein>
<keyword evidence="2" id="KW-1185">Reference proteome</keyword>
<dbReference type="Proteomes" id="UP000198402">
    <property type="component" value="Unassembled WGS sequence"/>
</dbReference>
<accession>A0A1Z5IIF0</accession>
<comment type="caution">
    <text evidence="1">The sequence shown here is derived from an EMBL/GenBank/DDBJ whole genome shotgun (WGS) entry which is preliminary data.</text>
</comment>
<dbReference type="RefSeq" id="WP_054654404.1">
    <property type="nucleotide sequence ID" value="NZ_BBFL01000003.1"/>
</dbReference>
<sequence length="121" mass="13747">MTQIKIVGDIWTGKYQPALTGNRIVDTALLTQFCMKLTAFLSQQNIKLSVKVEREFSLSKIKNNDTLFLIDANIADAFPQNDLQSVNYLPIKHQDLLHGDPSNSFPSILEWLRVDLNLQQS</sequence>
<evidence type="ECO:0000313" key="1">
    <source>
        <dbReference type="EMBL" id="GAX01408.1"/>
    </source>
</evidence>
<dbReference type="AlphaFoldDB" id="A0A1Z5IIF0"/>